<evidence type="ECO:0000313" key="3">
    <source>
        <dbReference type="Proteomes" id="UP000078561"/>
    </source>
</evidence>
<dbReference type="EMBL" id="LT550481">
    <property type="protein sequence ID" value="SAL95989.1"/>
    <property type="molecule type" value="Genomic_DNA"/>
</dbReference>
<dbReference type="STRING" id="4829.A0A168L3K7"/>
<evidence type="ECO:0000259" key="1">
    <source>
        <dbReference type="PROSITE" id="PS51382"/>
    </source>
</evidence>
<dbReference type="AlphaFoldDB" id="A0A168L3K7"/>
<reference evidence="2" key="1">
    <citation type="submission" date="2016-04" db="EMBL/GenBank/DDBJ databases">
        <authorList>
            <person name="Evans L.H."/>
            <person name="Alamgir A."/>
            <person name="Owens N."/>
            <person name="Weber N.D."/>
            <person name="Virtaneva K."/>
            <person name="Barbian K."/>
            <person name="Babar A."/>
            <person name="Rosenke K."/>
        </authorList>
    </citation>
    <scope>NUCLEOTIDE SEQUENCE [LARGE SCALE GENOMIC DNA]</scope>
    <source>
        <strain evidence="2">CBS 101.48</strain>
    </source>
</reference>
<dbReference type="Pfam" id="PF03105">
    <property type="entry name" value="SPX"/>
    <property type="match status" value="1"/>
</dbReference>
<accession>A0A168L3K7</accession>
<sequence length="124" mass="14689">MKFAKCLETDSIPEWRRAYINYKGLKKRLRWVDKFRKSNEHKAALELAQMFQDASVAEEDDTDHRAWWNPWPLHRPSSLSLLRQWTSKKNVMDTTLSPRPGTFKPRQTIQLIRFSSTQCLSIVP</sequence>
<organism evidence="2">
    <name type="scientific">Absidia glauca</name>
    <name type="common">Pin mould</name>
    <dbReference type="NCBI Taxonomy" id="4829"/>
    <lineage>
        <taxon>Eukaryota</taxon>
        <taxon>Fungi</taxon>
        <taxon>Fungi incertae sedis</taxon>
        <taxon>Mucoromycota</taxon>
        <taxon>Mucoromycotina</taxon>
        <taxon>Mucoromycetes</taxon>
        <taxon>Mucorales</taxon>
        <taxon>Cunninghamellaceae</taxon>
        <taxon>Absidia</taxon>
    </lineage>
</organism>
<name>A0A168L3K7_ABSGL</name>
<dbReference type="PROSITE" id="PS51382">
    <property type="entry name" value="SPX"/>
    <property type="match status" value="1"/>
</dbReference>
<feature type="domain" description="SPX" evidence="1">
    <location>
        <begin position="1"/>
        <end position="124"/>
    </location>
</feature>
<dbReference type="InterPro" id="IPR004331">
    <property type="entry name" value="SPX_dom"/>
</dbReference>
<dbReference type="OrthoDB" id="9970435at2759"/>
<dbReference type="InParanoid" id="A0A168L3K7"/>
<keyword evidence="3" id="KW-1185">Reference proteome</keyword>
<protein>
    <recommendedName>
        <fullName evidence="1">SPX domain-containing protein</fullName>
    </recommendedName>
</protein>
<evidence type="ECO:0000313" key="2">
    <source>
        <dbReference type="EMBL" id="SAL95989.1"/>
    </source>
</evidence>
<gene>
    <name evidence="2" type="primary">ABSGL_01330.1 scaffold 1223</name>
</gene>
<dbReference type="Proteomes" id="UP000078561">
    <property type="component" value="Unassembled WGS sequence"/>
</dbReference>
<proteinExistence type="predicted"/>